<dbReference type="EMBL" id="WJNG01000004">
    <property type="protein sequence ID" value="MRH42247.1"/>
    <property type="molecule type" value="Genomic_DNA"/>
</dbReference>
<name>A0A6A8DH67_9BACI</name>
<dbReference type="RefSeq" id="WP_338079267.1">
    <property type="nucleotide sequence ID" value="NZ_WJNG01000004.1"/>
</dbReference>
<reference evidence="3" key="1">
    <citation type="submission" date="2019-11" db="EMBL/GenBank/DDBJ databases">
        <authorList>
            <person name="Li J."/>
        </authorList>
    </citation>
    <scope>NUCLEOTIDE SEQUENCE</scope>
    <source>
        <strain evidence="3">B6B</strain>
    </source>
</reference>
<evidence type="ECO:0000256" key="1">
    <source>
        <dbReference type="ARBA" id="ARBA00006525"/>
    </source>
</evidence>
<dbReference type="InterPro" id="IPR057666">
    <property type="entry name" value="DrpA_SLOG"/>
</dbReference>
<keyword evidence="4" id="KW-1185">Reference proteome</keyword>
<comment type="similarity">
    <text evidence="1">Belongs to the DprA/Smf family.</text>
</comment>
<dbReference type="InterPro" id="IPR003488">
    <property type="entry name" value="DprA"/>
</dbReference>
<evidence type="ECO:0000259" key="2">
    <source>
        <dbReference type="Pfam" id="PF02481"/>
    </source>
</evidence>
<organism evidence="3 4">
    <name type="scientific">Aquibacillus halophilus</name>
    <dbReference type="NCBI Taxonomy" id="930132"/>
    <lineage>
        <taxon>Bacteria</taxon>
        <taxon>Bacillati</taxon>
        <taxon>Bacillota</taxon>
        <taxon>Bacilli</taxon>
        <taxon>Bacillales</taxon>
        <taxon>Bacillaceae</taxon>
        <taxon>Aquibacillus</taxon>
    </lineage>
</organism>
<feature type="domain" description="Smf/DprA SLOG" evidence="2">
    <location>
        <begin position="78"/>
        <end position="288"/>
    </location>
</feature>
<dbReference type="GO" id="GO:0009294">
    <property type="term" value="P:DNA-mediated transformation"/>
    <property type="evidence" value="ECO:0007669"/>
    <property type="project" value="InterPro"/>
</dbReference>
<dbReference type="AlphaFoldDB" id="A0A6A8DH67"/>
<dbReference type="PANTHER" id="PTHR43022">
    <property type="entry name" value="PROTEIN SMF"/>
    <property type="match status" value="1"/>
</dbReference>
<dbReference type="Proteomes" id="UP000799092">
    <property type="component" value="Unassembled WGS sequence"/>
</dbReference>
<dbReference type="Gene3D" id="3.40.50.450">
    <property type="match status" value="1"/>
</dbReference>
<gene>
    <name evidence="3" type="primary">dprA</name>
    <name evidence="3" type="ORF">GH741_06085</name>
</gene>
<dbReference type="Pfam" id="PF02481">
    <property type="entry name" value="DNA_processg_A"/>
    <property type="match status" value="1"/>
</dbReference>
<protein>
    <submittedName>
        <fullName evidence="3">DNA-protecting protein DprA</fullName>
    </submittedName>
</protein>
<accession>A0A6A8DH67</accession>
<evidence type="ECO:0000313" key="3">
    <source>
        <dbReference type="EMBL" id="MRH42247.1"/>
    </source>
</evidence>
<proteinExistence type="inferred from homology"/>
<comment type="caution">
    <text evidence="3">The sequence shown here is derived from an EMBL/GenBank/DDBJ whole genome shotgun (WGS) entry which is preliminary data.</text>
</comment>
<evidence type="ECO:0000313" key="4">
    <source>
        <dbReference type="Proteomes" id="UP000799092"/>
    </source>
</evidence>
<dbReference type="SUPFAM" id="SSF102405">
    <property type="entry name" value="MCP/YpsA-like"/>
    <property type="match status" value="1"/>
</dbReference>
<dbReference type="NCBIfam" id="TIGR00732">
    <property type="entry name" value="dprA"/>
    <property type="match status" value="1"/>
</dbReference>
<dbReference type="PANTHER" id="PTHR43022:SF1">
    <property type="entry name" value="PROTEIN SMF"/>
    <property type="match status" value="1"/>
</dbReference>
<sequence length="317" mass="35724">MNKLRWRLIHLHKCSGITRPLLWQILGQDPTLTLVYQFSSSELSKNFTITSQKANHLYNDLHNEKIIQSLASDSKMCKVVTILDPYYPPLLKTIVDPPLVLYFLGNHNLLTQMPSLSVVGTRNPTWEANRKMNKIVTPLIKQDWVIVSGMAKGIDGIAHRLALSNNGKTIAVLGSGFQKIYPKQHLNLFQQLASSQLVISEYPPETPPRPCHFPERNRIISGLSFGTIVIEAKEKSGSLITVDQALEQGREVYAVPGSPLVEQTSGCHKMIQDGAKLVQNTYDLLEDWDAQKEKWCRLLSDSNENASFFNIDMETEV</sequence>